<gene>
    <name evidence="2" type="primary">LOC120277550</name>
</gene>
<keyword evidence="1" id="KW-1185">Reference proteome</keyword>
<proteinExistence type="predicted"/>
<dbReference type="PANTHER" id="PTHR36720">
    <property type="entry name" value="TAF RNA POLYMERASE I SUBUNIT A"/>
    <property type="match status" value="1"/>
</dbReference>
<dbReference type="Proteomes" id="UP001515500">
    <property type="component" value="Chromosome 2"/>
</dbReference>
<protein>
    <submittedName>
        <fullName evidence="2">Uncharacterized protein LOC120277550</fullName>
    </submittedName>
</protein>
<evidence type="ECO:0000313" key="1">
    <source>
        <dbReference type="Proteomes" id="UP001515500"/>
    </source>
</evidence>
<dbReference type="PANTHER" id="PTHR36720:SF1">
    <property type="entry name" value="TAF RNA POLYMERASE I SUBUNIT A"/>
    <property type="match status" value="1"/>
</dbReference>
<dbReference type="InterPro" id="IPR039495">
    <property type="entry name" value="TAF1A"/>
</dbReference>
<evidence type="ECO:0000313" key="2">
    <source>
        <dbReference type="RefSeq" id="XP_039140347.1"/>
    </source>
</evidence>
<dbReference type="GO" id="GO:0006360">
    <property type="term" value="P:transcription by RNA polymerase I"/>
    <property type="evidence" value="ECO:0007669"/>
    <property type="project" value="InterPro"/>
</dbReference>
<dbReference type="Pfam" id="PF14929">
    <property type="entry name" value="TAF1_subA"/>
    <property type="match status" value="1"/>
</dbReference>
<organism evidence="1 2">
    <name type="scientific">Dioscorea cayennensis subsp. rotundata</name>
    <name type="common">White Guinea yam</name>
    <name type="synonym">Dioscorea rotundata</name>
    <dbReference type="NCBI Taxonomy" id="55577"/>
    <lineage>
        <taxon>Eukaryota</taxon>
        <taxon>Viridiplantae</taxon>
        <taxon>Streptophyta</taxon>
        <taxon>Embryophyta</taxon>
        <taxon>Tracheophyta</taxon>
        <taxon>Spermatophyta</taxon>
        <taxon>Magnoliopsida</taxon>
        <taxon>Liliopsida</taxon>
        <taxon>Dioscoreales</taxon>
        <taxon>Dioscoreaceae</taxon>
        <taxon>Dioscorea</taxon>
    </lineage>
</organism>
<accession>A0AB40CJW0</accession>
<dbReference type="GeneID" id="120277550"/>
<dbReference type="RefSeq" id="XP_039140347.1">
    <property type="nucleotide sequence ID" value="XM_039284413.1"/>
</dbReference>
<sequence length="630" mass="71798">MSKDLKDSKVTIASYANVSVKIKVEEAEGEEEEYDKGQNCVNSDVQRHDSGNIIAERHSRKILGPFRKRLTRNVRGKPLLSIHRARLSSLLMKLTKMHSWKEASGVVSILLKGTPRGYSLIDDDRSFLVAMELHRQFKSTSHYQTKIRQLFEIRMDRLIWAKKCPYKKPSIQLELALFYISQGNIQEAHNITKSLVQGSSVIDPKVNLIHGLILYQLWYSSLPGEMQIKGFNNQMAFDTHNMPSNGCDETEIFESSNDHYAIYNKNSNTSSRFASESSVGNGKVFPGCWSDAKKKPFQDASPTPLFYMERSEENSVPGVPDTVHRFLNKSIFFAHDKLDASLLPLKLKHSSIICEDFIHSHRRSINEYYEDAVKNLQLALHSTPPLFAALLPLVQILLLGDRVGEAFNELEEFSCDRDIVLVYRIKARLLECFCSNQASLISSCYENVLRRDPTCSYSLERLIKMHKIGSYSTFPLLEMIVLNLDATPGNVNVWGELASCFLKLVMTMNGDYEDCNSTNERSIKDASHKNIPKAFEERHTRESWKLRCRWWATHHFSRKAYMQDLQAGALKLLASKAACASHLYGPRCEFVVHVLSSLRKEDSIDQITVLSQHILNSMKLAHLLSDAIIL</sequence>
<name>A0AB40CJW0_DIOCR</name>
<dbReference type="GO" id="GO:0000120">
    <property type="term" value="C:RNA polymerase I transcription regulator complex"/>
    <property type="evidence" value="ECO:0007669"/>
    <property type="project" value="InterPro"/>
</dbReference>
<dbReference type="AlphaFoldDB" id="A0AB40CJW0"/>
<reference evidence="2" key="1">
    <citation type="submission" date="2025-08" db="UniProtKB">
        <authorList>
            <consortium name="RefSeq"/>
        </authorList>
    </citation>
    <scope>IDENTIFICATION</scope>
</reference>